<protein>
    <submittedName>
        <fullName evidence="3">PBS lyase HEAT domain protein repeat-containing protein</fullName>
    </submittedName>
</protein>
<dbReference type="InterPro" id="IPR016024">
    <property type="entry name" value="ARM-type_fold"/>
</dbReference>
<dbReference type="Proteomes" id="UP000007089">
    <property type="component" value="Chromosome"/>
</dbReference>
<evidence type="ECO:0000256" key="2">
    <source>
        <dbReference type="SAM" id="MobiDB-lite"/>
    </source>
</evidence>
<feature type="region of interest" description="Disordered" evidence="2">
    <location>
        <begin position="385"/>
        <end position="407"/>
    </location>
</feature>
<dbReference type="SMART" id="SM00567">
    <property type="entry name" value="EZ_HEAT"/>
    <property type="match status" value="6"/>
</dbReference>
<dbReference type="GO" id="GO:0016491">
    <property type="term" value="F:oxidoreductase activity"/>
    <property type="evidence" value="ECO:0007669"/>
    <property type="project" value="TreeGrafter"/>
</dbReference>
<dbReference type="HOGENOM" id="CLU_510611_0_0_7"/>
<dbReference type="Gene3D" id="1.25.10.10">
    <property type="entry name" value="Leucine-rich Repeat Variant"/>
    <property type="match status" value="2"/>
</dbReference>
<dbReference type="PANTHER" id="PTHR12697:SF38">
    <property type="entry name" value="PBS LYASE HEAT DOMAIN PROTEIN REPEAT-CONTAINING PROTEIN"/>
    <property type="match status" value="1"/>
</dbReference>
<feature type="coiled-coil region" evidence="1">
    <location>
        <begin position="20"/>
        <end position="96"/>
    </location>
</feature>
<evidence type="ECO:0000313" key="4">
    <source>
        <dbReference type="Proteomes" id="UP000007089"/>
    </source>
</evidence>
<dbReference type="AlphaFoldDB" id="B8J8L2"/>
<dbReference type="SUPFAM" id="SSF48371">
    <property type="entry name" value="ARM repeat"/>
    <property type="match status" value="1"/>
</dbReference>
<keyword evidence="1" id="KW-0175">Coiled coil</keyword>
<accession>B8J8L2</accession>
<dbReference type="InterPro" id="IPR004155">
    <property type="entry name" value="PBS_lyase_HEAT"/>
</dbReference>
<feature type="region of interest" description="Disordered" evidence="2">
    <location>
        <begin position="439"/>
        <end position="484"/>
    </location>
</feature>
<evidence type="ECO:0000313" key="3">
    <source>
        <dbReference type="EMBL" id="ACL67298.1"/>
    </source>
</evidence>
<keyword evidence="3" id="KW-0456">Lyase</keyword>
<keyword evidence="4" id="KW-1185">Reference proteome</keyword>
<dbReference type="GO" id="GO:0016829">
    <property type="term" value="F:lyase activity"/>
    <property type="evidence" value="ECO:0007669"/>
    <property type="project" value="UniProtKB-KW"/>
</dbReference>
<dbReference type="InterPro" id="IPR011989">
    <property type="entry name" value="ARM-like"/>
</dbReference>
<name>B8J8L2_ANAD2</name>
<gene>
    <name evidence="3" type="ordered locus">A2cp1_3977</name>
</gene>
<proteinExistence type="predicted"/>
<feature type="compositionally biased region" description="Low complexity" evidence="2">
    <location>
        <begin position="470"/>
        <end position="484"/>
    </location>
</feature>
<dbReference type="EMBL" id="CP001359">
    <property type="protein sequence ID" value="ACL67298.1"/>
    <property type="molecule type" value="Genomic_DNA"/>
</dbReference>
<sequence>MADGAKVNGVAAAIDPEGLLRSALEKIVFFECRVSQLESELAAARTTAERARADAAKAHRREVELEQAAAAERGARADAQAQADDLVERVRLLEGERERLLSGLVERARIGGAPGADGAPGPEEGGADLAGFIAELRAEIDVLRAWKAAAEAGGVRVDAGGTVHVPKAREGAEAVAQLAGRFEAEGRVGLSGRDTDRMKELLATRADRVLYERSMDDLRAPDARTRQRAVRTLEALGSKAAAPLLAAALGREEDGDVKAALLGALARFKEPFAAPLAERALEDARPAVRVAALEALNAVASGDAEPRLAGALSDPSPIVRRRAALLLGFAPGERAEAALSVALGDPDRGVARAAAAALSGRPTARAQGALARALEHPDASVRRAAASSLSRVSGERISSDGSAPARRAASRRIAERLAAMDATALRDAVIAGADALAPARPSTGSGRADSPARHAAPSPARAELVEARPHAPARSAAASPARAGPVEARPLAPAARAAVAVAVVEAAPADPGLEAGIVGEVRIALRGCTPADLSAVLGAPQPRVDAVLAALAARGALVQRGARWFMA</sequence>
<dbReference type="Pfam" id="PF13646">
    <property type="entry name" value="HEAT_2"/>
    <property type="match status" value="1"/>
</dbReference>
<evidence type="ECO:0000256" key="1">
    <source>
        <dbReference type="SAM" id="Coils"/>
    </source>
</evidence>
<dbReference type="KEGG" id="acp:A2cp1_3977"/>
<organism evidence="3 4">
    <name type="scientific">Anaeromyxobacter dehalogenans (strain ATCC BAA-258 / DSM 21875 / 2CP-1)</name>
    <dbReference type="NCBI Taxonomy" id="455488"/>
    <lineage>
        <taxon>Bacteria</taxon>
        <taxon>Pseudomonadati</taxon>
        <taxon>Myxococcota</taxon>
        <taxon>Myxococcia</taxon>
        <taxon>Myxococcales</taxon>
        <taxon>Cystobacterineae</taxon>
        <taxon>Anaeromyxobacteraceae</taxon>
        <taxon>Anaeromyxobacter</taxon>
    </lineage>
</organism>
<feature type="compositionally biased region" description="Low complexity" evidence="2">
    <location>
        <begin position="447"/>
        <end position="462"/>
    </location>
</feature>
<dbReference type="PANTHER" id="PTHR12697">
    <property type="entry name" value="PBS LYASE HEAT-LIKE PROTEIN"/>
    <property type="match status" value="1"/>
</dbReference>
<reference evidence="3" key="1">
    <citation type="submission" date="2009-01" db="EMBL/GenBank/DDBJ databases">
        <title>Complete sequence of Anaeromyxobacter dehalogenans 2CP-1.</title>
        <authorList>
            <consortium name="US DOE Joint Genome Institute"/>
            <person name="Lucas S."/>
            <person name="Copeland A."/>
            <person name="Lapidus A."/>
            <person name="Glavina del Rio T."/>
            <person name="Dalin E."/>
            <person name="Tice H."/>
            <person name="Bruce D."/>
            <person name="Goodwin L."/>
            <person name="Pitluck S."/>
            <person name="Saunders E."/>
            <person name="Brettin T."/>
            <person name="Detter J.C."/>
            <person name="Han C."/>
            <person name="Larimer F."/>
            <person name="Land M."/>
            <person name="Hauser L."/>
            <person name="Kyrpides N."/>
            <person name="Ovchinnikova G."/>
            <person name="Beliaev A.S."/>
            <person name="Richardson P."/>
        </authorList>
    </citation>
    <scope>NUCLEOTIDE SEQUENCE</scope>
    <source>
        <strain evidence="3">2CP-1</strain>
    </source>
</reference>